<evidence type="ECO:0000313" key="4">
    <source>
        <dbReference type="Proteomes" id="UP000095712"/>
    </source>
</evidence>
<dbReference type="Gene3D" id="3.40.50.12780">
    <property type="entry name" value="N-terminal domain of ligase-like"/>
    <property type="match status" value="1"/>
</dbReference>
<reference evidence="3 4" key="1">
    <citation type="submission" date="2015-09" db="EMBL/GenBank/DDBJ databases">
        <authorList>
            <consortium name="Pathogen Informatics"/>
        </authorList>
    </citation>
    <scope>NUCLEOTIDE SEQUENCE [LARGE SCALE GENOMIC DNA]</scope>
    <source>
        <strain evidence="3 4">2789STDY5834911</strain>
    </source>
</reference>
<dbReference type="GO" id="GO:0016878">
    <property type="term" value="F:acid-thiol ligase activity"/>
    <property type="evidence" value="ECO:0007669"/>
    <property type="project" value="UniProtKB-ARBA"/>
</dbReference>
<dbReference type="InterPro" id="IPR025110">
    <property type="entry name" value="AMP-bd_C"/>
</dbReference>
<dbReference type="InterPro" id="IPR000873">
    <property type="entry name" value="AMP-dep_synth/lig_dom"/>
</dbReference>
<gene>
    <name evidence="3" type="primary">dhbE</name>
    <name evidence="3" type="ORF">ERS852523_04378</name>
</gene>
<proteinExistence type="predicted"/>
<keyword evidence="3" id="KW-0436">Ligase</keyword>
<dbReference type="PANTHER" id="PTHR43767">
    <property type="entry name" value="LONG-CHAIN-FATTY-ACID--COA LIGASE"/>
    <property type="match status" value="1"/>
</dbReference>
<evidence type="ECO:0000259" key="1">
    <source>
        <dbReference type="Pfam" id="PF00501"/>
    </source>
</evidence>
<dbReference type="AlphaFoldDB" id="A0A174UKV4"/>
<dbReference type="InterPro" id="IPR020845">
    <property type="entry name" value="AMP-binding_CS"/>
</dbReference>
<dbReference type="InterPro" id="IPR042099">
    <property type="entry name" value="ANL_N_sf"/>
</dbReference>
<dbReference type="InterPro" id="IPR050237">
    <property type="entry name" value="ATP-dep_AMP-bd_enzyme"/>
</dbReference>
<feature type="domain" description="AMP-binding enzyme C-terminal" evidence="2">
    <location>
        <begin position="436"/>
        <end position="510"/>
    </location>
</feature>
<dbReference type="EMBL" id="CZAW01000110">
    <property type="protein sequence ID" value="CUQ20677.1"/>
    <property type="molecule type" value="Genomic_DNA"/>
</dbReference>
<dbReference type="Pfam" id="PF00501">
    <property type="entry name" value="AMP-binding"/>
    <property type="match status" value="1"/>
</dbReference>
<dbReference type="SUPFAM" id="SSF56801">
    <property type="entry name" value="Acetyl-CoA synthetase-like"/>
    <property type="match status" value="1"/>
</dbReference>
<dbReference type="Proteomes" id="UP000095712">
    <property type="component" value="Unassembled WGS sequence"/>
</dbReference>
<dbReference type="RefSeq" id="WP_055154168.1">
    <property type="nucleotide sequence ID" value="NZ_CZAW01000110.1"/>
</dbReference>
<organism evidence="3 4">
    <name type="scientific">Blautia wexlerae</name>
    <dbReference type="NCBI Taxonomy" id="418240"/>
    <lineage>
        <taxon>Bacteria</taxon>
        <taxon>Bacillati</taxon>
        <taxon>Bacillota</taxon>
        <taxon>Clostridia</taxon>
        <taxon>Lachnospirales</taxon>
        <taxon>Lachnospiraceae</taxon>
        <taxon>Blautia</taxon>
    </lineage>
</organism>
<evidence type="ECO:0000259" key="2">
    <source>
        <dbReference type="Pfam" id="PF13193"/>
    </source>
</evidence>
<dbReference type="PANTHER" id="PTHR43767:SF1">
    <property type="entry name" value="NONRIBOSOMAL PEPTIDE SYNTHASE PES1 (EUROFUNG)-RELATED"/>
    <property type="match status" value="1"/>
</dbReference>
<name>A0A174UKV4_9FIRM</name>
<dbReference type="PROSITE" id="PS00455">
    <property type="entry name" value="AMP_BINDING"/>
    <property type="match status" value="1"/>
</dbReference>
<dbReference type="Pfam" id="PF13193">
    <property type="entry name" value="AMP-binding_C"/>
    <property type="match status" value="1"/>
</dbReference>
<protein>
    <submittedName>
        <fullName evidence="3">2,3-dihydroxybenzoate-AMP ligase</fullName>
        <ecNumber evidence="3">6.3.2.-</ecNumber>
    </submittedName>
</protein>
<dbReference type="EC" id="6.3.2.-" evidence="3"/>
<dbReference type="OrthoDB" id="9803968at2"/>
<dbReference type="InterPro" id="IPR045851">
    <property type="entry name" value="AMP-bd_C_sf"/>
</dbReference>
<feature type="domain" description="AMP-dependent synthetase/ligase" evidence="1">
    <location>
        <begin position="31"/>
        <end position="386"/>
    </location>
</feature>
<dbReference type="Gene3D" id="3.30.300.30">
    <property type="match status" value="1"/>
</dbReference>
<evidence type="ECO:0000313" key="3">
    <source>
        <dbReference type="EMBL" id="CUQ20677.1"/>
    </source>
</evidence>
<sequence length="524" mass="59395">MDRKVTKRELIDYEQFGCYQHCTIDQYFKNIVDHYKDRIALVDGIHRYTYSELDIEIQKCVMYCLKNGISQGDNVLIQLPNSDSFIIFCFALFRIGAVPVAALPAHRKNEIEGIIEATHPVAYILKEIYQGFNYYKFAQDIRKHTAFKFNIISDNSYKDTSYDGEEIINTRDYKDIAYLMLSSGTTGKPKIVPVSHAMLMSMSLEATKKLRIDQNSVYLDILPISHKFAFSEPGILGTLLNGGKVVICKFMSWDEAFPLIEDEKVTFTAVVPSLVKILNEMFEITESYDLTSLKFIQIGGAAIEYNSVKLLNKIFDCAVVPFYGATEGAVTCTSLDDTLEVMGNTCGKPLALYDEIVIVDEKGYEVKEGDVGEVWVRGPYTITSYFDKKDNEGRFTSNYFYKMGDLARYREDGNIQIVGRKSEMINRAGEKIVPAEIEFILKENSKIKDAAVIAVPDEMLGERICAFIVANSYMSVKDIGSHMIQKGIALYKIPDQIIFVEQLPLTANYKVDKKKLLCMVLNTE</sequence>
<accession>A0A174UKV4</accession>